<dbReference type="RefSeq" id="WP_136778258.1">
    <property type="nucleotide sequence ID" value="NZ_SUPK01000006.1"/>
</dbReference>
<accession>A0A4V5LS09</accession>
<evidence type="ECO:0000313" key="2">
    <source>
        <dbReference type="Proteomes" id="UP000309673"/>
    </source>
</evidence>
<keyword evidence="2" id="KW-1185">Reference proteome</keyword>
<dbReference type="Proteomes" id="UP000309673">
    <property type="component" value="Unassembled WGS sequence"/>
</dbReference>
<proteinExistence type="predicted"/>
<reference evidence="1 2" key="1">
    <citation type="submission" date="2019-04" db="EMBL/GenBank/DDBJ databases">
        <title>Cohnella sp. nov., isolated from soil.</title>
        <authorList>
            <person name="Kim W."/>
        </authorList>
    </citation>
    <scope>NUCLEOTIDE SEQUENCE [LARGE SCALE GENOMIC DNA]</scope>
    <source>
        <strain evidence="1 2">CAU 1483</strain>
    </source>
</reference>
<dbReference type="AlphaFoldDB" id="A0A4V5LS09"/>
<gene>
    <name evidence="1" type="ORF">E5161_13020</name>
</gene>
<organism evidence="1 2">
    <name type="scientific">Cohnella pontilimi</name>
    <dbReference type="NCBI Taxonomy" id="2564100"/>
    <lineage>
        <taxon>Bacteria</taxon>
        <taxon>Bacillati</taxon>
        <taxon>Bacillota</taxon>
        <taxon>Bacilli</taxon>
        <taxon>Bacillales</taxon>
        <taxon>Paenibacillaceae</taxon>
        <taxon>Cohnella</taxon>
    </lineage>
</organism>
<protein>
    <submittedName>
        <fullName evidence="1">Uncharacterized protein</fullName>
    </submittedName>
</protein>
<evidence type="ECO:0000313" key="1">
    <source>
        <dbReference type="EMBL" id="TJY41339.1"/>
    </source>
</evidence>
<dbReference type="EMBL" id="SUPK01000006">
    <property type="protein sequence ID" value="TJY41339.1"/>
    <property type="molecule type" value="Genomic_DNA"/>
</dbReference>
<dbReference type="OrthoDB" id="142218at2"/>
<comment type="caution">
    <text evidence="1">The sequence shown here is derived from an EMBL/GenBank/DDBJ whole genome shotgun (WGS) entry which is preliminary data.</text>
</comment>
<sequence>MIPRILMGETEAHSGFLDKLFGPLRDHKSGDILIYTQLKSALLLGYRNACMLNGRIGKMVS</sequence>
<name>A0A4V5LS09_9BACL</name>